<feature type="compositionally biased region" description="Gly residues" evidence="1">
    <location>
        <begin position="267"/>
        <end position="284"/>
    </location>
</feature>
<gene>
    <name evidence="2" type="ORF">M427DRAFT_422242</name>
</gene>
<evidence type="ECO:0000256" key="1">
    <source>
        <dbReference type="SAM" id="MobiDB-lite"/>
    </source>
</evidence>
<feature type="compositionally biased region" description="Polar residues" evidence="1">
    <location>
        <begin position="232"/>
        <end position="246"/>
    </location>
</feature>
<keyword evidence="3" id="KW-1185">Reference proteome</keyword>
<sequence>MYAPRQYPDGSPWGPPPAPPTHPHHPYDPSNPPPSSFLPRIPELDGQQQQQQAGYGWMPQGPPAGEWAADPRYARSHNGAEYGYPPPPPPHPSGPPNMYADYNLYRFRMKPLRNGRLVIFDDFGRELRAHRDGSLRLVPLVMDEDEDGGGFGGDVKRMPPGDMSSKVPVKRPVPEEYPVDGYDKRRCVRGVLRVGLCTCSWGLNASLWPFMPQTNNSTVPHRRVRRRATHVSAANSTVGRNLQQTHRGQRPGPGAVQGRDLLPCGAPGAGARQGEGGGAAGGQFGFHSVQDLHVPISGMRAPKRSPVQRADALV</sequence>
<dbReference type="Proteomes" id="UP000070544">
    <property type="component" value="Unassembled WGS sequence"/>
</dbReference>
<feature type="region of interest" description="Disordered" evidence="1">
    <location>
        <begin position="76"/>
        <end position="95"/>
    </location>
</feature>
<name>A0A139A537_GONPJ</name>
<organism evidence="2 3">
    <name type="scientific">Gonapodya prolifera (strain JEL478)</name>
    <name type="common">Monoblepharis prolifera</name>
    <dbReference type="NCBI Taxonomy" id="1344416"/>
    <lineage>
        <taxon>Eukaryota</taxon>
        <taxon>Fungi</taxon>
        <taxon>Fungi incertae sedis</taxon>
        <taxon>Chytridiomycota</taxon>
        <taxon>Chytridiomycota incertae sedis</taxon>
        <taxon>Monoblepharidomycetes</taxon>
        <taxon>Monoblepharidales</taxon>
        <taxon>Gonapodyaceae</taxon>
        <taxon>Gonapodya</taxon>
    </lineage>
</organism>
<feature type="region of interest" description="Disordered" evidence="1">
    <location>
        <begin position="1"/>
        <end position="70"/>
    </location>
</feature>
<feature type="compositionally biased region" description="Pro residues" evidence="1">
    <location>
        <begin position="84"/>
        <end position="95"/>
    </location>
</feature>
<accession>A0A139A537</accession>
<protein>
    <submittedName>
        <fullName evidence="2">Uncharacterized protein</fullName>
    </submittedName>
</protein>
<dbReference type="AlphaFoldDB" id="A0A139A537"/>
<dbReference type="EMBL" id="KQ965797">
    <property type="protein sequence ID" value="KXS11748.1"/>
    <property type="molecule type" value="Genomic_DNA"/>
</dbReference>
<feature type="region of interest" description="Disordered" evidence="1">
    <location>
        <begin position="149"/>
        <end position="172"/>
    </location>
</feature>
<reference evidence="2 3" key="1">
    <citation type="journal article" date="2015" name="Genome Biol. Evol.">
        <title>Phylogenomic analyses indicate that early fungi evolved digesting cell walls of algal ancestors of land plants.</title>
        <authorList>
            <person name="Chang Y."/>
            <person name="Wang S."/>
            <person name="Sekimoto S."/>
            <person name="Aerts A.L."/>
            <person name="Choi C."/>
            <person name="Clum A."/>
            <person name="LaButti K.M."/>
            <person name="Lindquist E.A."/>
            <person name="Yee Ngan C."/>
            <person name="Ohm R.A."/>
            <person name="Salamov A.A."/>
            <person name="Grigoriev I.V."/>
            <person name="Spatafora J.W."/>
            <person name="Berbee M.L."/>
        </authorList>
    </citation>
    <scope>NUCLEOTIDE SEQUENCE [LARGE SCALE GENOMIC DNA]</scope>
    <source>
        <strain evidence="2 3">JEL478</strain>
    </source>
</reference>
<proteinExistence type="predicted"/>
<evidence type="ECO:0000313" key="3">
    <source>
        <dbReference type="Proteomes" id="UP000070544"/>
    </source>
</evidence>
<feature type="region of interest" description="Disordered" evidence="1">
    <location>
        <begin position="230"/>
        <end position="284"/>
    </location>
</feature>
<evidence type="ECO:0000313" key="2">
    <source>
        <dbReference type="EMBL" id="KXS11748.1"/>
    </source>
</evidence>